<gene>
    <name evidence="3" type="ORF">Acr_19g0000440</name>
</gene>
<keyword evidence="4" id="KW-1185">Reference proteome</keyword>
<reference evidence="3 4" key="1">
    <citation type="submission" date="2019-07" db="EMBL/GenBank/DDBJ databases">
        <title>De Novo Assembly of kiwifruit Actinidia rufa.</title>
        <authorList>
            <person name="Sugita-Konishi S."/>
            <person name="Sato K."/>
            <person name="Mori E."/>
            <person name="Abe Y."/>
            <person name="Kisaki G."/>
            <person name="Hamano K."/>
            <person name="Suezawa K."/>
            <person name="Otani M."/>
            <person name="Fukuda T."/>
            <person name="Manabe T."/>
            <person name="Gomi K."/>
            <person name="Tabuchi M."/>
            <person name="Akimitsu K."/>
            <person name="Kataoka I."/>
        </authorList>
    </citation>
    <scope>NUCLEOTIDE SEQUENCE [LARGE SCALE GENOMIC DNA]</scope>
    <source>
        <strain evidence="4">cv. Fuchu</strain>
    </source>
</reference>
<feature type="region of interest" description="Disordered" evidence="1">
    <location>
        <begin position="1"/>
        <end position="27"/>
    </location>
</feature>
<dbReference type="OrthoDB" id="1939300at2759"/>
<feature type="domain" description="DUF4283" evidence="2">
    <location>
        <begin position="141"/>
        <end position="220"/>
    </location>
</feature>
<protein>
    <recommendedName>
        <fullName evidence="2">DUF4283 domain-containing protein</fullName>
    </recommendedName>
</protein>
<dbReference type="EMBL" id="BJWL01000019">
    <property type="protein sequence ID" value="GFZ07107.1"/>
    <property type="molecule type" value="Genomic_DNA"/>
</dbReference>
<dbReference type="InterPro" id="IPR025558">
    <property type="entry name" value="DUF4283"/>
</dbReference>
<dbReference type="PANTHER" id="PTHR31286">
    <property type="entry name" value="GLYCINE-RICH CELL WALL STRUCTURAL PROTEIN 1.8-LIKE"/>
    <property type="match status" value="1"/>
</dbReference>
<feature type="compositionally biased region" description="Basic residues" evidence="1">
    <location>
        <begin position="1"/>
        <end position="10"/>
    </location>
</feature>
<evidence type="ECO:0000313" key="4">
    <source>
        <dbReference type="Proteomes" id="UP000585474"/>
    </source>
</evidence>
<evidence type="ECO:0000256" key="1">
    <source>
        <dbReference type="SAM" id="MobiDB-lite"/>
    </source>
</evidence>
<dbReference type="PANTHER" id="PTHR31286:SF168">
    <property type="entry name" value="DUF4283 DOMAIN-CONTAINING PROTEIN"/>
    <property type="match status" value="1"/>
</dbReference>
<dbReference type="AlphaFoldDB" id="A0A7J0G8I1"/>
<accession>A0A7J0G8I1</accession>
<dbReference type="Pfam" id="PF14111">
    <property type="entry name" value="DUF4283"/>
    <property type="match status" value="1"/>
</dbReference>
<comment type="caution">
    <text evidence="3">The sequence shown here is derived from an EMBL/GenBank/DDBJ whole genome shotgun (WGS) entry which is preliminary data.</text>
</comment>
<evidence type="ECO:0000313" key="3">
    <source>
        <dbReference type="EMBL" id="GFZ07107.1"/>
    </source>
</evidence>
<dbReference type="InterPro" id="IPR040256">
    <property type="entry name" value="At4g02000-like"/>
</dbReference>
<evidence type="ECO:0000259" key="2">
    <source>
        <dbReference type="Pfam" id="PF14111"/>
    </source>
</evidence>
<dbReference type="Proteomes" id="UP000585474">
    <property type="component" value="Unassembled WGS sequence"/>
</dbReference>
<proteinExistence type="predicted"/>
<sequence>MGKGNGKNKHGNCGSGSNQKGGNALDREEVDPILVAALARPETSLRGGMPKKTKAALEAHFEAIDEEVETVEESVDTSRTLGEEDSDCSPGICQKAQYVETVRNVDSDAGEVRTEVKKPQETNRVTYASLPVRIDAEDVENGNWSSCLVGYFGGRFPGKKALHQLVNSWREEVSIHFHSSGWIMFKFDKQDSRDRTLQGGLYMVFGRPLLLKVLPDYFNFNYEELSCFPIWIQFKNLPLELWRENPLSKIYSKIGKPVYTDKLTGKQERISFARVLVEADVAKLVSHTMEIIMTNGEPIHQSIFYENMPLFCSHCKTVGHATSGCKILEKFAAARNEGAKIQSAAGNVAGKSVLDVGTSEQAAGDDGASAVEPGQDIGTVKRSAWVIKQKGQQDHLLGRCDAGVKNGQKLQIGQTAARSKEGPAASSG</sequence>
<organism evidence="3 4">
    <name type="scientific">Actinidia rufa</name>
    <dbReference type="NCBI Taxonomy" id="165716"/>
    <lineage>
        <taxon>Eukaryota</taxon>
        <taxon>Viridiplantae</taxon>
        <taxon>Streptophyta</taxon>
        <taxon>Embryophyta</taxon>
        <taxon>Tracheophyta</taxon>
        <taxon>Spermatophyta</taxon>
        <taxon>Magnoliopsida</taxon>
        <taxon>eudicotyledons</taxon>
        <taxon>Gunneridae</taxon>
        <taxon>Pentapetalae</taxon>
        <taxon>asterids</taxon>
        <taxon>Ericales</taxon>
        <taxon>Actinidiaceae</taxon>
        <taxon>Actinidia</taxon>
    </lineage>
</organism>
<name>A0A7J0G8I1_9ERIC</name>